<feature type="transmembrane region" description="Helical" evidence="1">
    <location>
        <begin position="49"/>
        <end position="70"/>
    </location>
</feature>
<proteinExistence type="predicted"/>
<feature type="transmembrane region" description="Helical" evidence="1">
    <location>
        <begin position="326"/>
        <end position="345"/>
    </location>
</feature>
<keyword evidence="1" id="KW-1133">Transmembrane helix</keyword>
<dbReference type="GeneID" id="8103539"/>
<dbReference type="Pfam" id="PF10348">
    <property type="entry name" value="DUF2427"/>
    <property type="match status" value="1"/>
</dbReference>
<accession>B8LZM4</accession>
<feature type="transmembrane region" description="Helical" evidence="1">
    <location>
        <begin position="291"/>
        <end position="311"/>
    </location>
</feature>
<evidence type="ECO:0000313" key="6">
    <source>
        <dbReference type="Proteomes" id="UP000001745"/>
    </source>
</evidence>
<keyword evidence="1" id="KW-0472">Membrane</keyword>
<evidence type="ECO:0000259" key="3">
    <source>
        <dbReference type="Pfam" id="PF10348"/>
    </source>
</evidence>
<feature type="transmembrane region" description="Helical" evidence="1">
    <location>
        <begin position="215"/>
        <end position="239"/>
    </location>
</feature>
<dbReference type="PANTHER" id="PTHR31685">
    <property type="entry name" value="INTEGRAL MEMBRANE PROTEIN (AFU_ORTHOLOGUE AFUA_6G12730)-RELATED"/>
    <property type="match status" value="1"/>
</dbReference>
<evidence type="ECO:0008006" key="7">
    <source>
        <dbReference type="Google" id="ProtNLM"/>
    </source>
</evidence>
<dbReference type="InterPro" id="IPR018827">
    <property type="entry name" value="YTP1_C"/>
</dbReference>
<feature type="transmembrane region" description="Helical" evidence="1">
    <location>
        <begin position="251"/>
        <end position="270"/>
    </location>
</feature>
<feature type="domain" description="DUF2427" evidence="3">
    <location>
        <begin position="41"/>
        <end position="134"/>
    </location>
</feature>
<evidence type="ECO:0000259" key="4">
    <source>
        <dbReference type="Pfam" id="PF10355"/>
    </source>
</evidence>
<feature type="transmembrane region" description="Helical" evidence="1">
    <location>
        <begin position="82"/>
        <end position="99"/>
    </location>
</feature>
<feature type="domain" description="Protein YTP1-like C-terminal" evidence="4">
    <location>
        <begin position="224"/>
        <end position="414"/>
    </location>
</feature>
<dbReference type="eggNOG" id="ENOG502QW3E">
    <property type="taxonomic scope" value="Eukaryota"/>
</dbReference>
<gene>
    <name evidence="5" type="ORF">TSTA_096960</name>
</gene>
<dbReference type="RefSeq" id="XP_002479410.1">
    <property type="nucleotide sequence ID" value="XM_002479365.1"/>
</dbReference>
<dbReference type="Pfam" id="PF10355">
    <property type="entry name" value="Ytp1"/>
    <property type="match status" value="1"/>
</dbReference>
<dbReference type="VEuPathDB" id="FungiDB:TSTA_096960"/>
<dbReference type="OMA" id="VVIAYVC"/>
<keyword evidence="1" id="KW-0812">Transmembrane</keyword>
<feature type="transmembrane region" description="Helical" evidence="1">
    <location>
        <begin position="497"/>
        <end position="521"/>
    </location>
</feature>
<evidence type="ECO:0000313" key="5">
    <source>
        <dbReference type="EMBL" id="EED22447.1"/>
    </source>
</evidence>
<dbReference type="Proteomes" id="UP000001745">
    <property type="component" value="Unassembled WGS sequence"/>
</dbReference>
<organism evidence="5 6">
    <name type="scientific">Talaromyces stipitatus (strain ATCC 10500 / CBS 375.48 / QM 6759 / NRRL 1006)</name>
    <name type="common">Penicillium stipitatum</name>
    <dbReference type="NCBI Taxonomy" id="441959"/>
    <lineage>
        <taxon>Eukaryota</taxon>
        <taxon>Fungi</taxon>
        <taxon>Dikarya</taxon>
        <taxon>Ascomycota</taxon>
        <taxon>Pezizomycotina</taxon>
        <taxon>Eurotiomycetes</taxon>
        <taxon>Eurotiomycetidae</taxon>
        <taxon>Eurotiales</taxon>
        <taxon>Trichocomaceae</taxon>
        <taxon>Talaromyces</taxon>
        <taxon>Talaromyces sect. Talaromyces</taxon>
    </lineage>
</organism>
<feature type="signal peptide" evidence="2">
    <location>
        <begin position="1"/>
        <end position="22"/>
    </location>
</feature>
<feature type="chain" id="PRO_5002874635" description="Integral membrane protein" evidence="2">
    <location>
        <begin position="23"/>
        <end position="539"/>
    </location>
</feature>
<dbReference type="PhylomeDB" id="B8LZM4"/>
<evidence type="ECO:0000256" key="1">
    <source>
        <dbReference type="SAM" id="Phobius"/>
    </source>
</evidence>
<dbReference type="AlphaFoldDB" id="B8LZM4"/>
<keyword evidence="2" id="KW-0732">Signal</keyword>
<reference evidence="6" key="1">
    <citation type="journal article" date="2015" name="Genome Announc.">
        <title>Genome sequence of the AIDS-associated pathogen Penicillium marneffei (ATCC18224) and its near taxonomic relative Talaromyces stipitatus (ATCC10500).</title>
        <authorList>
            <person name="Nierman W.C."/>
            <person name="Fedorova-Abrams N.D."/>
            <person name="Andrianopoulos A."/>
        </authorList>
    </citation>
    <scope>NUCLEOTIDE SEQUENCE [LARGE SCALE GENOMIC DNA]</scope>
    <source>
        <strain evidence="6">ATCC 10500 / CBS 375.48 / QM 6759 / NRRL 1006</strain>
    </source>
</reference>
<dbReference type="InParanoid" id="B8LZM4"/>
<name>B8LZM4_TALSN</name>
<dbReference type="EMBL" id="EQ962653">
    <property type="protein sequence ID" value="EED22447.1"/>
    <property type="molecule type" value="Genomic_DNA"/>
</dbReference>
<feature type="transmembrane region" description="Helical" evidence="1">
    <location>
        <begin position="378"/>
        <end position="398"/>
    </location>
</feature>
<protein>
    <recommendedName>
        <fullName evidence="7">Integral membrane protein</fullName>
    </recommendedName>
</protein>
<evidence type="ECO:0000256" key="2">
    <source>
        <dbReference type="SAM" id="SignalP"/>
    </source>
</evidence>
<dbReference type="OrthoDB" id="4491390at2759"/>
<dbReference type="InterPro" id="IPR018825">
    <property type="entry name" value="DUF2427"/>
</dbReference>
<dbReference type="STRING" id="441959.B8LZM4"/>
<keyword evidence="6" id="KW-1185">Reference proteome</keyword>
<sequence length="539" mass="59939">MKWPGLVLAAAILQAMCSSAAAVNASTSDVSQADDLADYSREDVASNILYAHISFMVLGWVGVLPIYVMLNIARSSLRYPVHITYLGLHGIGMILGLAYKSRTLDLYPGSSHGKLGWALTVLILTHFIVGVLRSFTRHDRFDRRRDIGHELAPLTTPEHIEATNSSSRDTSRGLWTSDCSTEETAFIEPTSCSRRWPSVSQPRFSIRLLGISHDIAARFFLVFGFSAICTGIVTMTAIFVRDHIFNGLAHFIKGGVFFWFGILTLGRWAGCFSAQGWAWNLQPLGLKRNSITMETIECFLILIYGITNVFLEHLSAWGQAWSPMDIEHVAVSLLFIGGGLCGLMVNSKPFHAIDVPDYRDVRLHDDSLLGSENIGFRVPINPIPAMTIFLLGFILAGHHQSNTESTVMHNQVGAHSLGQLYIWLTRLGRSFPCRSLRDSLHHLPLAVHISSRVTVSIKATFRTNLCLLSDVWGDLAHGEYAQNKDTVQAMTDHHFPAVSVAILTMSMTAMIMAWSLFALTVRRWAAAREKRWERKSSQA</sequence>
<dbReference type="PANTHER" id="PTHR31685:SF3">
    <property type="entry name" value="INTEGRAL MEMBRANE PROTEIN (AFU_ORTHOLOGUE AFUA_6G12730)"/>
    <property type="match status" value="1"/>
</dbReference>
<feature type="transmembrane region" description="Helical" evidence="1">
    <location>
        <begin position="115"/>
        <end position="135"/>
    </location>
</feature>
<dbReference type="HOGENOM" id="CLU_012543_1_0_1"/>